<feature type="transmembrane region" description="Helical" evidence="7">
    <location>
        <begin position="50"/>
        <end position="72"/>
    </location>
</feature>
<keyword evidence="6 7" id="KW-0472">Membrane</keyword>
<dbReference type="Pfam" id="PF10555">
    <property type="entry name" value="MraY_sig1"/>
    <property type="match status" value="1"/>
</dbReference>
<dbReference type="AlphaFoldDB" id="A0A3M8DVX4"/>
<dbReference type="PANTHER" id="PTHR22926:SF5">
    <property type="entry name" value="PHOSPHO-N-ACETYLMURAMOYL-PENTAPEPTIDE-TRANSFERASE HOMOLOG"/>
    <property type="match status" value="1"/>
</dbReference>
<dbReference type="GO" id="GO:0051992">
    <property type="term" value="F:UDP-N-acetylmuramoyl-L-alanyl-D-glutamyl-meso-2,6-diaminopimelyl-D-alanyl-D-alanine:undecaprenyl-phosphate transferase activity"/>
    <property type="evidence" value="ECO:0007669"/>
    <property type="project" value="RHEA"/>
</dbReference>
<dbReference type="InterPro" id="IPR003524">
    <property type="entry name" value="PNAcMuramoyl-5peptid_Trfase"/>
</dbReference>
<protein>
    <recommendedName>
        <fullName evidence="7 8">Phospho-N-acetylmuramoyl-pentapeptide-transferase</fullName>
        <ecNumber evidence="7 8">2.7.8.13</ecNumber>
    </recommendedName>
    <alternativeName>
        <fullName evidence="7">UDP-MurNAc-pentapeptide phosphotransferase</fullName>
    </alternativeName>
</protein>
<gene>
    <name evidence="7" type="primary">mraY</name>
    <name evidence="10" type="ORF">EDM56_06005</name>
</gene>
<feature type="binding site" evidence="9">
    <location>
        <position position="228"/>
    </location>
    <ligand>
        <name>Mg(2+)</name>
        <dbReference type="ChEBI" id="CHEBI:18420"/>
    </ligand>
</feature>
<dbReference type="GO" id="GO:0051301">
    <property type="term" value="P:cell division"/>
    <property type="evidence" value="ECO:0007669"/>
    <property type="project" value="UniProtKB-KW"/>
</dbReference>
<comment type="catalytic activity">
    <reaction evidence="7">
        <text>UDP-N-acetyl-alpha-D-muramoyl-L-alanyl-gamma-D-glutamyl-meso-2,6-diaminopimeloyl-D-alanyl-D-alanine + di-trans,octa-cis-undecaprenyl phosphate = di-trans,octa-cis-undecaprenyl diphospho-N-acetyl-alpha-D-muramoyl-L-alanyl-D-glutamyl-meso-2,6-diaminopimeloyl-D-alanyl-D-alanine + UMP</text>
        <dbReference type="Rhea" id="RHEA:28386"/>
        <dbReference type="ChEBI" id="CHEBI:57865"/>
        <dbReference type="ChEBI" id="CHEBI:60392"/>
        <dbReference type="ChEBI" id="CHEBI:61386"/>
        <dbReference type="ChEBI" id="CHEBI:61387"/>
        <dbReference type="EC" id="2.7.8.13"/>
    </reaction>
</comment>
<feature type="transmembrane region" description="Helical" evidence="7">
    <location>
        <begin position="176"/>
        <end position="195"/>
    </location>
</feature>
<feature type="transmembrane region" description="Helical" evidence="7">
    <location>
        <begin position="299"/>
        <end position="319"/>
    </location>
</feature>
<evidence type="ECO:0000256" key="1">
    <source>
        <dbReference type="ARBA" id="ARBA00004141"/>
    </source>
</evidence>
<evidence type="ECO:0000256" key="5">
    <source>
        <dbReference type="ARBA" id="ARBA00022989"/>
    </source>
</evidence>
<keyword evidence="7" id="KW-0133">Cell shape</keyword>
<dbReference type="UniPathway" id="UPA00219"/>
<dbReference type="GO" id="GO:0008360">
    <property type="term" value="P:regulation of cell shape"/>
    <property type="evidence" value="ECO:0007669"/>
    <property type="project" value="UniProtKB-KW"/>
</dbReference>
<evidence type="ECO:0000256" key="6">
    <source>
        <dbReference type="ARBA" id="ARBA00023136"/>
    </source>
</evidence>
<evidence type="ECO:0000256" key="7">
    <source>
        <dbReference type="HAMAP-Rule" id="MF_00038"/>
    </source>
</evidence>
<keyword evidence="11" id="KW-1185">Reference proteome</keyword>
<dbReference type="Proteomes" id="UP000271031">
    <property type="component" value="Unassembled WGS sequence"/>
</dbReference>
<keyword evidence="7" id="KW-1003">Cell membrane</keyword>
<keyword evidence="7" id="KW-0961">Cell wall biogenesis/degradation</keyword>
<keyword evidence="7" id="KW-0132">Cell division</keyword>
<proteinExistence type="inferred from homology"/>
<feature type="transmembrane region" description="Helical" evidence="7">
    <location>
        <begin position="114"/>
        <end position="131"/>
    </location>
</feature>
<dbReference type="PROSITE" id="PS01348">
    <property type="entry name" value="MRAY_2"/>
    <property type="match status" value="1"/>
</dbReference>
<keyword evidence="4 7" id="KW-0812">Transmembrane</keyword>
<evidence type="ECO:0000256" key="3">
    <source>
        <dbReference type="ARBA" id="ARBA00022679"/>
    </source>
</evidence>
<dbReference type="PANTHER" id="PTHR22926">
    <property type="entry name" value="PHOSPHO-N-ACETYLMURAMOYL-PENTAPEPTIDE-TRANSFERASE"/>
    <property type="match status" value="1"/>
</dbReference>
<feature type="transmembrane region" description="Helical" evidence="7">
    <location>
        <begin position="6"/>
        <end position="29"/>
    </location>
</feature>
<dbReference type="RefSeq" id="WP_122916989.1">
    <property type="nucleotide sequence ID" value="NZ_CM125436.1"/>
</dbReference>
<evidence type="ECO:0000256" key="4">
    <source>
        <dbReference type="ARBA" id="ARBA00022692"/>
    </source>
</evidence>
<comment type="caution">
    <text evidence="10">The sequence shown here is derived from an EMBL/GenBank/DDBJ whole genome shotgun (WGS) entry which is preliminary data.</text>
</comment>
<keyword evidence="7 9" id="KW-0460">Magnesium</keyword>
<comment type="cofactor">
    <cofactor evidence="7 9">
        <name>Mg(2+)</name>
        <dbReference type="ChEBI" id="CHEBI:18420"/>
    </cofactor>
</comment>
<feature type="transmembrane region" description="Helical" evidence="7">
    <location>
        <begin position="224"/>
        <end position="244"/>
    </location>
</feature>
<keyword evidence="7 9" id="KW-0479">Metal-binding</keyword>
<comment type="similarity">
    <text evidence="2 7">Belongs to the glycosyltransferase 4 family. MraY subfamily.</text>
</comment>
<dbReference type="InterPro" id="IPR000715">
    <property type="entry name" value="Glycosyl_transferase_4"/>
</dbReference>
<dbReference type="CDD" id="cd06852">
    <property type="entry name" value="GT_MraY"/>
    <property type="match status" value="1"/>
</dbReference>
<comment type="function">
    <text evidence="7">Catalyzes the initial step of the lipid cycle reactions in the biosynthesis of the cell wall peptidoglycan: transfers peptidoglycan precursor phospho-MurNAc-pentapeptide from UDP-MurNAc-pentapeptide onto the lipid carrier undecaprenyl phosphate, yielding undecaprenyl-pyrophosphoryl-MurNAc-pentapeptide, known as lipid I.</text>
</comment>
<dbReference type="GO" id="GO:0071555">
    <property type="term" value="P:cell wall organization"/>
    <property type="evidence" value="ECO:0007669"/>
    <property type="project" value="UniProtKB-KW"/>
</dbReference>
<keyword evidence="7" id="KW-0131">Cell cycle</keyword>
<feature type="transmembrane region" description="Helical" evidence="7">
    <location>
        <begin position="78"/>
        <end position="94"/>
    </location>
</feature>
<dbReference type="GO" id="GO:0005886">
    <property type="term" value="C:plasma membrane"/>
    <property type="evidence" value="ECO:0007669"/>
    <property type="project" value="UniProtKB-SubCell"/>
</dbReference>
<dbReference type="GO" id="GO:0009252">
    <property type="term" value="P:peptidoglycan biosynthetic process"/>
    <property type="evidence" value="ECO:0007669"/>
    <property type="project" value="UniProtKB-UniRule"/>
</dbReference>
<keyword evidence="7" id="KW-0573">Peptidoglycan synthesis</keyword>
<dbReference type="Pfam" id="PF00953">
    <property type="entry name" value="Glycos_transf_4"/>
    <property type="match status" value="1"/>
</dbReference>
<evidence type="ECO:0000256" key="8">
    <source>
        <dbReference type="NCBIfam" id="TIGR00445"/>
    </source>
</evidence>
<dbReference type="GO" id="GO:0046872">
    <property type="term" value="F:metal ion binding"/>
    <property type="evidence" value="ECO:0007669"/>
    <property type="project" value="UniProtKB-KW"/>
</dbReference>
<feature type="transmembrane region" description="Helical" evidence="7">
    <location>
        <begin position="250"/>
        <end position="272"/>
    </location>
</feature>
<dbReference type="EC" id="2.7.8.13" evidence="7 8"/>
<feature type="transmembrane region" description="Helical" evidence="7">
    <location>
        <begin position="151"/>
        <end position="169"/>
    </location>
</feature>
<keyword evidence="5 7" id="KW-1133">Transmembrane helix</keyword>
<comment type="pathway">
    <text evidence="7">Cell wall biogenesis; peptidoglycan biosynthesis.</text>
</comment>
<keyword evidence="3 7" id="KW-0808">Transferase</keyword>
<dbReference type="EMBL" id="RHHQ01000006">
    <property type="protein sequence ID" value="RNB91137.1"/>
    <property type="molecule type" value="Genomic_DNA"/>
</dbReference>
<evidence type="ECO:0000313" key="10">
    <source>
        <dbReference type="EMBL" id="RNB91137.1"/>
    </source>
</evidence>
<evidence type="ECO:0000256" key="9">
    <source>
        <dbReference type="PIRSR" id="PIRSR600715-1"/>
    </source>
</evidence>
<sequence length="321" mass="34488">MPFDNVLIITIIAAFLISVLIGPLFIPVLRRMKFGQSIREEGPKSHQKKAGTPTMGGTIILLALAFTVLKFANLTKEVVFLLLVTFGYGLIGFLDDYIKISKKRNLGLTAKQKFAGQILLAIIAYALLLYMGFDTSLHLPGTGWKIELGFLYFPFLLFLLVGTTNAVNITDGLDGLLAGTGAIAFGAYAIIASVLTKPDTATFSAAVVGAVLGFLVFNAHPARVFMGDTGSLGLGGALAGVAIITKTELLLAVVGGVFVVETISVIMQVISFKTRGKRIFRMSPLHHHFELTGWSEWRVVVTFWLVGMVFAGLGVYLGVVS</sequence>
<evidence type="ECO:0000313" key="11">
    <source>
        <dbReference type="Proteomes" id="UP000271031"/>
    </source>
</evidence>
<evidence type="ECO:0000256" key="2">
    <source>
        <dbReference type="ARBA" id="ARBA00005583"/>
    </source>
</evidence>
<organism evidence="10 11">
    <name type="scientific">Brevibacillus fluminis</name>
    <dbReference type="NCBI Taxonomy" id="511487"/>
    <lineage>
        <taxon>Bacteria</taxon>
        <taxon>Bacillati</taxon>
        <taxon>Bacillota</taxon>
        <taxon>Bacilli</taxon>
        <taxon>Bacillales</taxon>
        <taxon>Paenibacillaceae</taxon>
        <taxon>Brevibacillus</taxon>
    </lineage>
</organism>
<dbReference type="GO" id="GO:0008963">
    <property type="term" value="F:phospho-N-acetylmuramoyl-pentapeptide-transferase activity"/>
    <property type="evidence" value="ECO:0007669"/>
    <property type="project" value="UniProtKB-UniRule"/>
</dbReference>
<dbReference type="OrthoDB" id="9805475at2"/>
<reference evidence="10 11" key="1">
    <citation type="submission" date="2018-10" db="EMBL/GenBank/DDBJ databases">
        <title>Phylogenomics of Brevibacillus.</title>
        <authorList>
            <person name="Dunlap C."/>
        </authorList>
    </citation>
    <scope>NUCLEOTIDE SEQUENCE [LARGE SCALE GENOMIC DNA]</scope>
    <source>
        <strain evidence="10 11">JCM 15716</strain>
    </source>
</reference>
<dbReference type="HAMAP" id="MF_00038">
    <property type="entry name" value="MraY"/>
    <property type="match status" value="1"/>
</dbReference>
<dbReference type="NCBIfam" id="TIGR00445">
    <property type="entry name" value="mraY"/>
    <property type="match status" value="1"/>
</dbReference>
<feature type="transmembrane region" description="Helical" evidence="7">
    <location>
        <begin position="201"/>
        <end position="217"/>
    </location>
</feature>
<feature type="binding site" evidence="9">
    <location>
        <position position="168"/>
    </location>
    <ligand>
        <name>Mg(2+)</name>
        <dbReference type="ChEBI" id="CHEBI:18420"/>
    </ligand>
</feature>
<accession>A0A3M8DVX4</accession>
<dbReference type="InterPro" id="IPR018480">
    <property type="entry name" value="PNAcMuramoyl-5peptid_Trfase_CS"/>
</dbReference>
<comment type="subcellular location">
    <subcellularLocation>
        <location evidence="7">Cell membrane</location>
        <topology evidence="7">Multi-pass membrane protein</topology>
    </subcellularLocation>
    <subcellularLocation>
        <location evidence="1">Membrane</location>
        <topology evidence="1">Multi-pass membrane protein</topology>
    </subcellularLocation>
</comment>
<name>A0A3M8DVX4_9BACL</name>